<dbReference type="SMART" id="SM00116">
    <property type="entry name" value="CBS"/>
    <property type="match status" value="2"/>
</dbReference>
<dbReference type="PROSITE" id="PS51671">
    <property type="entry name" value="ACT"/>
    <property type="match status" value="1"/>
</dbReference>
<dbReference type="InterPro" id="IPR051257">
    <property type="entry name" value="Diverse_CBS-Domain"/>
</dbReference>
<comment type="caution">
    <text evidence="2">The sequence shown here is derived from an EMBL/GenBank/DDBJ whole genome shotgun (WGS) entry which is preliminary data.</text>
</comment>
<organism evidence="2 3">
    <name type="scientific">Shouchella clausii</name>
    <name type="common">Alkalihalobacillus clausii</name>
    <dbReference type="NCBI Taxonomy" id="79880"/>
    <lineage>
        <taxon>Bacteria</taxon>
        <taxon>Bacillati</taxon>
        <taxon>Bacillota</taxon>
        <taxon>Bacilli</taxon>
        <taxon>Bacillales</taxon>
        <taxon>Bacillaceae</taxon>
        <taxon>Shouchella</taxon>
    </lineage>
</organism>
<dbReference type="Proteomes" id="UP000216207">
    <property type="component" value="Unassembled WGS sequence"/>
</dbReference>
<dbReference type="EMBL" id="NPCC01000006">
    <property type="protein sequence ID" value="PAE89940.1"/>
    <property type="molecule type" value="Genomic_DNA"/>
</dbReference>
<evidence type="ECO:0008006" key="4">
    <source>
        <dbReference type="Google" id="ProtNLM"/>
    </source>
</evidence>
<dbReference type="InterPro" id="IPR002912">
    <property type="entry name" value="ACT_dom"/>
</dbReference>
<dbReference type="PROSITE" id="PS51371">
    <property type="entry name" value="CBS"/>
    <property type="match status" value="2"/>
</dbReference>
<gene>
    <name evidence="2" type="ORF">CHH72_06745</name>
</gene>
<dbReference type="SUPFAM" id="SSF55021">
    <property type="entry name" value="ACT-like"/>
    <property type="match status" value="1"/>
</dbReference>
<reference evidence="2 3" key="1">
    <citation type="submission" date="2017-07" db="EMBL/GenBank/DDBJ databases">
        <title>Isolation and whole genome analysis of endospore-forming bacteria from heroin.</title>
        <authorList>
            <person name="Kalinowski J."/>
            <person name="Ahrens B."/>
            <person name="Al-Dilaimi A."/>
            <person name="Winkler A."/>
            <person name="Wibberg D."/>
            <person name="Schleenbecker U."/>
            <person name="Ruckert C."/>
            <person name="Wolfel R."/>
            <person name="Grass G."/>
        </authorList>
    </citation>
    <scope>NUCLEOTIDE SEQUENCE [LARGE SCALE GENOMIC DNA]</scope>
    <source>
        <strain evidence="2 3">7539</strain>
    </source>
</reference>
<dbReference type="Gene3D" id="3.10.580.10">
    <property type="entry name" value="CBS-domain"/>
    <property type="match status" value="1"/>
</dbReference>
<dbReference type="PANTHER" id="PTHR43080:SF2">
    <property type="entry name" value="CBS DOMAIN-CONTAINING PROTEIN"/>
    <property type="match status" value="1"/>
</dbReference>
<accession>A0A268P3U8</accession>
<dbReference type="OMA" id="CAHPLDF"/>
<keyword evidence="1" id="KW-0129">CBS domain</keyword>
<dbReference type="InterPro" id="IPR045865">
    <property type="entry name" value="ACT-like_dom_sf"/>
</dbReference>
<dbReference type="Pfam" id="PF01842">
    <property type="entry name" value="ACT"/>
    <property type="match status" value="1"/>
</dbReference>
<evidence type="ECO:0000256" key="1">
    <source>
        <dbReference type="ARBA" id="ARBA00023122"/>
    </source>
</evidence>
<dbReference type="CDD" id="cd04883">
    <property type="entry name" value="ACT_AcuB"/>
    <property type="match status" value="1"/>
</dbReference>
<sequence length="217" mass="23888">MKIKTIMRTNVPTLTNTDTIEDAIALMESASIRHIPITNGHTAVVGIVSDRDIRDIRPSTLSVTKEATDFLQPVTKIMSTPVLTAHPDDDVQEVARLFFQNRVGCLPVVDNDRLVGLITESDMLYSLTKLLGADQPSSIIEVCVHNRPGQLADVAAVFKKERINIVSAVAYPSKKAEKYMLSFRVQTIDPRRIIAALQLAGYEVYNPLFPALGGSNE</sequence>
<dbReference type="SUPFAM" id="SSF54631">
    <property type="entry name" value="CBS-domain pair"/>
    <property type="match status" value="1"/>
</dbReference>
<dbReference type="Pfam" id="PF00571">
    <property type="entry name" value="CBS"/>
    <property type="match status" value="2"/>
</dbReference>
<dbReference type="CDD" id="cd04584">
    <property type="entry name" value="CBS_pair_AcuB_like"/>
    <property type="match status" value="1"/>
</dbReference>
<dbReference type="InterPro" id="IPR000644">
    <property type="entry name" value="CBS_dom"/>
</dbReference>
<proteinExistence type="predicted"/>
<evidence type="ECO:0000313" key="3">
    <source>
        <dbReference type="Proteomes" id="UP000216207"/>
    </source>
</evidence>
<dbReference type="InterPro" id="IPR046342">
    <property type="entry name" value="CBS_dom_sf"/>
</dbReference>
<protein>
    <recommendedName>
        <fullName evidence="4">Acetoin utilization protein AcuB</fullName>
    </recommendedName>
</protein>
<dbReference type="PANTHER" id="PTHR43080">
    <property type="entry name" value="CBS DOMAIN-CONTAINING PROTEIN CBSX3, MITOCHONDRIAL"/>
    <property type="match status" value="1"/>
</dbReference>
<dbReference type="Gene3D" id="3.30.70.260">
    <property type="match status" value="1"/>
</dbReference>
<dbReference type="RefSeq" id="WP_011247604.1">
    <property type="nucleotide sequence ID" value="NZ_BOQQ01000002.1"/>
</dbReference>
<evidence type="ECO:0000313" key="2">
    <source>
        <dbReference type="EMBL" id="PAE89940.1"/>
    </source>
</evidence>
<name>A0A268P3U8_SHOCL</name>
<dbReference type="AlphaFoldDB" id="A0A268P3U8"/>